<accession>A0A7W7MQ22</accession>
<evidence type="ECO:0000259" key="2">
    <source>
        <dbReference type="Pfam" id="PF09350"/>
    </source>
</evidence>
<sequence>MASRYESHIERKIREAQEQGQFDDLPGTGRPLSDHGREYDEDWWVKDWLRREGASSGALPPTLALRREAQDLRETIDRCTSEADVRAYVARLNEQLRKARAGLLEGPPVLLPPIDADEAVRGWRARRAG</sequence>
<organism evidence="3 4">
    <name type="scientific">Actinoplanes digitatis</name>
    <dbReference type="NCBI Taxonomy" id="1868"/>
    <lineage>
        <taxon>Bacteria</taxon>
        <taxon>Bacillati</taxon>
        <taxon>Actinomycetota</taxon>
        <taxon>Actinomycetes</taxon>
        <taxon>Micromonosporales</taxon>
        <taxon>Micromonosporaceae</taxon>
        <taxon>Actinoplanes</taxon>
    </lineage>
</organism>
<dbReference type="Proteomes" id="UP000578112">
    <property type="component" value="Unassembled WGS sequence"/>
</dbReference>
<evidence type="ECO:0000313" key="3">
    <source>
        <dbReference type="EMBL" id="MBB4762726.1"/>
    </source>
</evidence>
<dbReference type="Pfam" id="PF09350">
    <property type="entry name" value="DJC28_CD"/>
    <property type="match status" value="1"/>
</dbReference>
<name>A0A7W7MQ22_9ACTN</name>
<dbReference type="RefSeq" id="WP_184994024.1">
    <property type="nucleotide sequence ID" value="NZ_BOMK01000006.1"/>
</dbReference>
<comment type="caution">
    <text evidence="3">The sequence shown here is derived from an EMBL/GenBank/DDBJ whole genome shotgun (WGS) entry which is preliminary data.</text>
</comment>
<dbReference type="AlphaFoldDB" id="A0A7W7MQ22"/>
<proteinExistence type="predicted"/>
<keyword evidence="4" id="KW-1185">Reference proteome</keyword>
<protein>
    <recommendedName>
        <fullName evidence="2">DnaJ homologue subfamily C member 28 conserved domain-containing protein</fullName>
    </recommendedName>
</protein>
<feature type="region of interest" description="Disordered" evidence="1">
    <location>
        <begin position="1"/>
        <end position="37"/>
    </location>
</feature>
<feature type="domain" description="DnaJ homologue subfamily C member 28 conserved" evidence="2">
    <location>
        <begin position="9"/>
        <end position="76"/>
    </location>
</feature>
<reference evidence="3 4" key="1">
    <citation type="submission" date="2020-08" db="EMBL/GenBank/DDBJ databases">
        <title>Sequencing the genomes of 1000 actinobacteria strains.</title>
        <authorList>
            <person name="Klenk H.-P."/>
        </authorList>
    </citation>
    <scope>NUCLEOTIDE SEQUENCE [LARGE SCALE GENOMIC DNA]</scope>
    <source>
        <strain evidence="3 4">DSM 43149</strain>
    </source>
</reference>
<evidence type="ECO:0000313" key="4">
    <source>
        <dbReference type="Proteomes" id="UP000578112"/>
    </source>
</evidence>
<dbReference type="InterPro" id="IPR018961">
    <property type="entry name" value="DnaJ_homolog_subfam-C_membr-28"/>
</dbReference>
<feature type="compositionally biased region" description="Basic and acidic residues" evidence="1">
    <location>
        <begin position="1"/>
        <end position="17"/>
    </location>
</feature>
<dbReference type="EMBL" id="JACHNH010000001">
    <property type="protein sequence ID" value="MBB4762726.1"/>
    <property type="molecule type" value="Genomic_DNA"/>
</dbReference>
<evidence type="ECO:0000256" key="1">
    <source>
        <dbReference type="SAM" id="MobiDB-lite"/>
    </source>
</evidence>
<gene>
    <name evidence="3" type="ORF">BJ971_003282</name>
</gene>